<keyword evidence="2" id="KW-1185">Reference proteome</keyword>
<dbReference type="Proteomes" id="UP000327108">
    <property type="component" value="Unassembled WGS sequence"/>
</dbReference>
<gene>
    <name evidence="1" type="ORF">F3W84_20800</name>
</gene>
<sequence length="76" mass="8590">MMQRQAEFTCRIILRKTASHFCWKCFVSTHLPHAKPLRTFAGNAFYIDQPSRDFSIISTGSLQLGSPQSSLRPTCA</sequence>
<proteinExistence type="predicted"/>
<accession>A0A5N1JP89</accession>
<evidence type="ECO:0000313" key="2">
    <source>
        <dbReference type="Proteomes" id="UP000327108"/>
    </source>
</evidence>
<protein>
    <submittedName>
        <fullName evidence="1">Uncharacterized protein</fullName>
    </submittedName>
</protein>
<comment type="caution">
    <text evidence="1">The sequence shown here is derived from an EMBL/GenBank/DDBJ whole genome shotgun (WGS) entry which is preliminary data.</text>
</comment>
<reference evidence="1 2" key="1">
    <citation type="submission" date="2019-09" db="EMBL/GenBank/DDBJ databases">
        <title>Biological control of the noxious weed angled onion (Allium triquetrum) thwarted by endophytic bacteria in Victoria, Australia.</title>
        <authorList>
            <person name="Tehranchian P."/>
            <person name="Adair R.J."/>
            <person name="Van T.H."/>
            <person name="Morrison P.D."/>
            <person name="Williams H."/>
            <person name="Lawrie A.C."/>
        </authorList>
    </citation>
    <scope>NUCLEOTIDE SEQUENCE [LARGE SCALE GENOMIC DNA]</scope>
    <source>
        <strain evidence="1 2">RPTAtOch1</strain>
    </source>
</reference>
<evidence type="ECO:0000313" key="1">
    <source>
        <dbReference type="EMBL" id="KAA9361397.1"/>
    </source>
</evidence>
<name>A0A5N1JP89_9HYPH</name>
<organism evidence="1 2">
    <name type="scientific">Ochrobactrum quorumnocens</name>
    <dbReference type="NCBI Taxonomy" id="271865"/>
    <lineage>
        <taxon>Bacteria</taxon>
        <taxon>Pseudomonadati</taxon>
        <taxon>Pseudomonadota</taxon>
        <taxon>Alphaproteobacteria</taxon>
        <taxon>Hyphomicrobiales</taxon>
        <taxon>Brucellaceae</taxon>
        <taxon>Brucella/Ochrobactrum group</taxon>
        <taxon>Ochrobactrum</taxon>
    </lineage>
</organism>
<dbReference type="EMBL" id="VYXQ01000026">
    <property type="protein sequence ID" value="KAA9361397.1"/>
    <property type="molecule type" value="Genomic_DNA"/>
</dbReference>
<dbReference type="AlphaFoldDB" id="A0A5N1JP89"/>